<proteinExistence type="predicted"/>
<sequence>MCGKEVKQPKKKSNEDQTISDDVRHKQNHEENVFGQWGFLIYYILLKDGSVTIKPFVKKIDIDKRNQIDFCSVEVGGKILSAEEIQKQVIPMIDKSINQRYFTRTLRRYVHDTIMNEVVEWCKEEARKEKIYISTKSSKKAKNENKPPNTIINRVTINGKNYDRYFIRTNCGNWLKEILEYLIPNPPPKKNTIIISKKTVPPNIVMKDMSLENFQTNIKVPERNITNPSTITKINGHAGYYDLCGELHLWNCQLYLPFTIEDKLKPLDSILSHSQTNL</sequence>
<evidence type="ECO:0000313" key="2">
    <source>
        <dbReference type="EMBL" id="GAB1220998.1"/>
    </source>
</evidence>
<protein>
    <submittedName>
        <fullName evidence="2">Uncharacterized protein</fullName>
    </submittedName>
</protein>
<dbReference type="EMBL" id="BAAFRS010000061">
    <property type="protein sequence ID" value="GAB1220998.1"/>
    <property type="molecule type" value="Genomic_DNA"/>
</dbReference>
<gene>
    <name evidence="2" type="ORF">ENUP19_0061G0162</name>
</gene>
<reference evidence="2 3" key="1">
    <citation type="journal article" date="2019" name="PLoS Negl. Trop. Dis.">
        <title>Whole genome sequencing of Entamoeba nuttalli reveals mammalian host-related molecular signatures and a novel octapeptide-repeat surface protein.</title>
        <authorList>
            <person name="Tanaka M."/>
            <person name="Makiuchi T."/>
            <person name="Komiyama T."/>
            <person name="Shiina T."/>
            <person name="Osaki K."/>
            <person name="Tachibana H."/>
        </authorList>
    </citation>
    <scope>NUCLEOTIDE SEQUENCE [LARGE SCALE GENOMIC DNA]</scope>
    <source>
        <strain evidence="2 3">P19-061405</strain>
    </source>
</reference>
<name>A0ABQ0DE62_9EUKA</name>
<organism evidence="2 3">
    <name type="scientific">Entamoeba nuttalli</name>
    <dbReference type="NCBI Taxonomy" id="412467"/>
    <lineage>
        <taxon>Eukaryota</taxon>
        <taxon>Amoebozoa</taxon>
        <taxon>Evosea</taxon>
        <taxon>Archamoebae</taxon>
        <taxon>Mastigamoebida</taxon>
        <taxon>Entamoebidae</taxon>
        <taxon>Entamoeba</taxon>
    </lineage>
</organism>
<dbReference type="Proteomes" id="UP001628156">
    <property type="component" value="Unassembled WGS sequence"/>
</dbReference>
<comment type="caution">
    <text evidence="2">The sequence shown here is derived from an EMBL/GenBank/DDBJ whole genome shotgun (WGS) entry which is preliminary data.</text>
</comment>
<accession>A0ABQ0DE62</accession>
<feature type="region of interest" description="Disordered" evidence="1">
    <location>
        <begin position="1"/>
        <end position="24"/>
    </location>
</feature>
<evidence type="ECO:0000256" key="1">
    <source>
        <dbReference type="SAM" id="MobiDB-lite"/>
    </source>
</evidence>
<evidence type="ECO:0000313" key="3">
    <source>
        <dbReference type="Proteomes" id="UP001628156"/>
    </source>
</evidence>
<keyword evidence="3" id="KW-1185">Reference proteome</keyword>